<keyword evidence="1" id="KW-0175">Coiled coil</keyword>
<reference evidence="3 4" key="1">
    <citation type="submission" date="2019-08" db="EMBL/GenBank/DDBJ databases">
        <authorList>
            <person name="Dong K."/>
        </authorList>
    </citation>
    <scope>NUCLEOTIDE SEQUENCE [LARGE SCALE GENOMIC DNA]</scope>
    <source>
        <strain evidence="3 4">JCM14558</strain>
    </source>
</reference>
<dbReference type="OrthoDB" id="3541690at2"/>
<evidence type="ECO:0000313" key="3">
    <source>
        <dbReference type="EMBL" id="TXK11961.1"/>
    </source>
</evidence>
<accession>A0A5C8I185</accession>
<protein>
    <submittedName>
        <fullName evidence="3">Transposase</fullName>
    </submittedName>
</protein>
<name>A0A5C8I185_9MICO</name>
<dbReference type="RefSeq" id="WP_147892712.1">
    <property type="nucleotide sequence ID" value="NZ_BAAANR010000001.1"/>
</dbReference>
<evidence type="ECO:0000256" key="1">
    <source>
        <dbReference type="SAM" id="Coils"/>
    </source>
</evidence>
<feature type="region of interest" description="Disordered" evidence="2">
    <location>
        <begin position="155"/>
        <end position="230"/>
    </location>
</feature>
<dbReference type="EMBL" id="VRSV01000001">
    <property type="protein sequence ID" value="TXK11961.1"/>
    <property type="molecule type" value="Genomic_DNA"/>
</dbReference>
<comment type="caution">
    <text evidence="3">The sequence shown here is derived from an EMBL/GenBank/DDBJ whole genome shotgun (WGS) entry which is preliminary data.</text>
</comment>
<sequence length="286" mass="30145">MVSTAAPDDVDAVADDLYAVTPGEFTSARNARAAEVTGPLAARIKALRKPTVAAWAVNLLVRDGQLGQAVELSQALREAQDDLDAAELARLGKQRRALVAGLARRAAALAADEGTTLSAAARDEVEKTVNAAVVDAAAAAVVLTGRLVRTLEANGFGGSPPPDDLVAGSVPGLAPAAPARSRDDLAERRRRKAAEAAAREAQRAAADAGRELARAEERRAKRRERADRLHERVEDLRGELARMTADAEAADEEVARLDEEHARLLERSKKAEKEAERAAAAVPAAD</sequence>
<evidence type="ECO:0000256" key="2">
    <source>
        <dbReference type="SAM" id="MobiDB-lite"/>
    </source>
</evidence>
<feature type="compositionally biased region" description="Basic and acidic residues" evidence="2">
    <location>
        <begin position="180"/>
        <end position="230"/>
    </location>
</feature>
<feature type="coiled-coil region" evidence="1">
    <location>
        <begin position="69"/>
        <end position="96"/>
    </location>
</feature>
<dbReference type="AlphaFoldDB" id="A0A5C8I185"/>
<evidence type="ECO:0000313" key="4">
    <source>
        <dbReference type="Proteomes" id="UP000321034"/>
    </source>
</evidence>
<feature type="compositionally biased region" description="Basic and acidic residues" evidence="2">
    <location>
        <begin position="267"/>
        <end position="277"/>
    </location>
</feature>
<organism evidence="3 4">
    <name type="scientific">Microbacterium hatanonis</name>
    <dbReference type="NCBI Taxonomy" id="404366"/>
    <lineage>
        <taxon>Bacteria</taxon>
        <taxon>Bacillati</taxon>
        <taxon>Actinomycetota</taxon>
        <taxon>Actinomycetes</taxon>
        <taxon>Micrococcales</taxon>
        <taxon>Microbacteriaceae</taxon>
        <taxon>Microbacterium</taxon>
    </lineage>
</organism>
<keyword evidence="4" id="KW-1185">Reference proteome</keyword>
<dbReference type="Proteomes" id="UP000321034">
    <property type="component" value="Unassembled WGS sequence"/>
</dbReference>
<proteinExistence type="predicted"/>
<gene>
    <name evidence="3" type="ORF">FVP77_00200</name>
</gene>
<feature type="region of interest" description="Disordered" evidence="2">
    <location>
        <begin position="267"/>
        <end position="286"/>
    </location>
</feature>